<reference evidence="4 5" key="1">
    <citation type="submission" date="2022-12" db="EMBL/GenBank/DDBJ databases">
        <title>Polyphasic characterization of Geotalea uranireducens NIT-SL11 newly isolated from a complex of sewage sludge and microbially reduced graphene oxide.</title>
        <authorList>
            <person name="Xie L."/>
            <person name="Yoshida N."/>
            <person name="Meng L."/>
        </authorList>
    </citation>
    <scope>NUCLEOTIDE SEQUENCE [LARGE SCALE GENOMIC DNA]</scope>
    <source>
        <strain evidence="4 5">NIT-SL11</strain>
    </source>
</reference>
<dbReference type="InterPro" id="IPR017996">
    <property type="entry name" value="MRJP/yellow-related"/>
</dbReference>
<accession>A0ABN6VMR6</accession>
<evidence type="ECO:0000313" key="5">
    <source>
        <dbReference type="Proteomes" id="UP001317705"/>
    </source>
</evidence>
<comment type="subcellular location">
    <subcellularLocation>
        <location evidence="1">Secreted</location>
    </subcellularLocation>
</comment>
<dbReference type="Gene3D" id="2.120.10.30">
    <property type="entry name" value="TolB, C-terminal domain"/>
    <property type="match status" value="1"/>
</dbReference>
<gene>
    <name evidence="4" type="ORF">GURASL_03920</name>
</gene>
<sequence>MRQRQQPVRSFFCAVMLATLCWGGCALNPMSHDAARPIPGGALYEFPLFNDQVTGIALSATGRLFVNFPRWGKDPLYSVAEVLPDGTTRPFPDEGWNRWGRDEATHPEAHFVCVQSVFIDRNDRLWILDAASPGFSGVVPHGAKLLKVNIDSATVEQVIPFGPEIALSHSYLNDVRIDTGRNIAYLTDSGTGALVVVDLATGTSRRLLADHPSTKAEPDYVPKIDGRELRDSTGQVPQINADGIALDPAGEYLYYHALTARTLYRIKTVYLRDPKLSPTELAKHVERLTETGAADGMVMDGSGNLFVTSLEDHAVKEYRPGKPLATIVQDSLIHWPDSLAISPDGYLYITDSQINLSPRFNFGKDLRIRPYRYFKSWLLPLETEQGTLRSLP</sequence>
<dbReference type="Proteomes" id="UP001317705">
    <property type="component" value="Chromosome"/>
</dbReference>
<keyword evidence="3" id="KW-0732">Signal</keyword>
<keyword evidence="5" id="KW-1185">Reference proteome</keyword>
<dbReference type="RefSeq" id="WP_282001456.1">
    <property type="nucleotide sequence ID" value="NZ_AP027151.1"/>
</dbReference>
<keyword evidence="2" id="KW-0964">Secreted</keyword>
<protein>
    <recommendedName>
        <fullName evidence="6">Major royal jelly protein</fullName>
    </recommendedName>
</protein>
<evidence type="ECO:0000313" key="4">
    <source>
        <dbReference type="EMBL" id="BDV41469.1"/>
    </source>
</evidence>
<feature type="signal peptide" evidence="3">
    <location>
        <begin position="1"/>
        <end position="26"/>
    </location>
</feature>
<organism evidence="4 5">
    <name type="scientific">Geotalea uraniireducens</name>
    <dbReference type="NCBI Taxonomy" id="351604"/>
    <lineage>
        <taxon>Bacteria</taxon>
        <taxon>Pseudomonadati</taxon>
        <taxon>Thermodesulfobacteriota</taxon>
        <taxon>Desulfuromonadia</taxon>
        <taxon>Geobacterales</taxon>
        <taxon>Geobacteraceae</taxon>
        <taxon>Geotalea</taxon>
    </lineage>
</organism>
<dbReference type="PANTHER" id="PTHR10009:SF18">
    <property type="entry name" value="PROTEIN YELLOW-LIKE PROTEIN"/>
    <property type="match status" value="1"/>
</dbReference>
<feature type="chain" id="PRO_5046577171" description="Major royal jelly protein" evidence="3">
    <location>
        <begin position="27"/>
        <end position="392"/>
    </location>
</feature>
<proteinExistence type="predicted"/>
<evidence type="ECO:0000256" key="2">
    <source>
        <dbReference type="ARBA" id="ARBA00022525"/>
    </source>
</evidence>
<dbReference type="PANTHER" id="PTHR10009">
    <property type="entry name" value="PROTEIN YELLOW-RELATED"/>
    <property type="match status" value="1"/>
</dbReference>
<evidence type="ECO:0000256" key="3">
    <source>
        <dbReference type="SAM" id="SignalP"/>
    </source>
</evidence>
<dbReference type="SUPFAM" id="SSF101898">
    <property type="entry name" value="NHL repeat"/>
    <property type="match status" value="1"/>
</dbReference>
<evidence type="ECO:0008006" key="6">
    <source>
        <dbReference type="Google" id="ProtNLM"/>
    </source>
</evidence>
<evidence type="ECO:0000256" key="1">
    <source>
        <dbReference type="ARBA" id="ARBA00004613"/>
    </source>
</evidence>
<dbReference type="Pfam" id="PF03022">
    <property type="entry name" value="MRJP"/>
    <property type="match status" value="1"/>
</dbReference>
<dbReference type="InterPro" id="IPR011042">
    <property type="entry name" value="6-blade_b-propeller_TolB-like"/>
</dbReference>
<dbReference type="EMBL" id="AP027151">
    <property type="protein sequence ID" value="BDV41469.1"/>
    <property type="molecule type" value="Genomic_DNA"/>
</dbReference>
<name>A0ABN6VMR6_9BACT</name>